<name>A0A834MAV4_RHYFE</name>
<evidence type="ECO:0000313" key="3">
    <source>
        <dbReference type="Proteomes" id="UP000625711"/>
    </source>
</evidence>
<keyword evidence="3" id="KW-1185">Reference proteome</keyword>
<dbReference type="Gene3D" id="1.10.287.1490">
    <property type="match status" value="1"/>
</dbReference>
<dbReference type="EMBL" id="JAACXV010013578">
    <property type="protein sequence ID" value="KAF7273060.1"/>
    <property type="molecule type" value="Genomic_DNA"/>
</dbReference>
<evidence type="ECO:0000256" key="1">
    <source>
        <dbReference type="SAM" id="Coils"/>
    </source>
</evidence>
<dbReference type="AlphaFoldDB" id="A0A834MAV4"/>
<dbReference type="Proteomes" id="UP000625711">
    <property type="component" value="Unassembled WGS sequence"/>
</dbReference>
<accession>A0A834MAV4</accession>
<organism evidence="2 3">
    <name type="scientific">Rhynchophorus ferrugineus</name>
    <name type="common">Red palm weevil</name>
    <name type="synonym">Curculio ferrugineus</name>
    <dbReference type="NCBI Taxonomy" id="354439"/>
    <lineage>
        <taxon>Eukaryota</taxon>
        <taxon>Metazoa</taxon>
        <taxon>Ecdysozoa</taxon>
        <taxon>Arthropoda</taxon>
        <taxon>Hexapoda</taxon>
        <taxon>Insecta</taxon>
        <taxon>Pterygota</taxon>
        <taxon>Neoptera</taxon>
        <taxon>Endopterygota</taxon>
        <taxon>Coleoptera</taxon>
        <taxon>Polyphaga</taxon>
        <taxon>Cucujiformia</taxon>
        <taxon>Curculionidae</taxon>
        <taxon>Dryophthorinae</taxon>
        <taxon>Rhynchophorus</taxon>
    </lineage>
</organism>
<evidence type="ECO:0000313" key="2">
    <source>
        <dbReference type="EMBL" id="KAF7273060.1"/>
    </source>
</evidence>
<proteinExistence type="predicted"/>
<protein>
    <submittedName>
        <fullName evidence="2">Uncharacterized protein</fullName>
    </submittedName>
</protein>
<keyword evidence="1" id="KW-0175">Coiled coil</keyword>
<sequence length="303" mass="36311">MECMKNLLNLFNDKQWKNRNSLKMYDTTQFGYMLKTTSRIEDYFKYLHQELHERTHENSSLKLKLDNVQNLITEKDRKITFLEAEVSILKEKFDNALKETYALQQAHDRLIQDHSTKSIDIKDLKAHLSSMEKDYKETEKKCEKFKNENFQLKEHRTILRNWLNRRIDNGNKNVTLLEKNVHILTTILEEYNKSFTHLNMILIKLSKNIAKYHISVQKNQESLNDIDELIRSYQNNWKKIVDVNKESLCLSENKRNQSFKIKGDPVEDFTKQIKENEVKISQLQNDNVRLEQLLNRFKKLGKK</sequence>
<reference evidence="2" key="1">
    <citation type="submission" date="2020-08" db="EMBL/GenBank/DDBJ databases">
        <title>Genome sequencing and assembly of the red palm weevil Rhynchophorus ferrugineus.</title>
        <authorList>
            <person name="Dias G.B."/>
            <person name="Bergman C.M."/>
            <person name="Manee M."/>
        </authorList>
    </citation>
    <scope>NUCLEOTIDE SEQUENCE</scope>
    <source>
        <strain evidence="2">AA-2017</strain>
        <tissue evidence="2">Whole larva</tissue>
    </source>
</reference>
<feature type="coiled-coil region" evidence="1">
    <location>
        <begin position="266"/>
        <end position="300"/>
    </location>
</feature>
<gene>
    <name evidence="2" type="ORF">GWI33_014202</name>
</gene>
<feature type="coiled-coil region" evidence="1">
    <location>
        <begin position="65"/>
        <end position="155"/>
    </location>
</feature>
<comment type="caution">
    <text evidence="2">The sequence shown here is derived from an EMBL/GenBank/DDBJ whole genome shotgun (WGS) entry which is preliminary data.</text>
</comment>
<dbReference type="OrthoDB" id="6711470at2759"/>